<protein>
    <submittedName>
        <fullName evidence="2">Sugar phosphate isomerase/epimerase</fullName>
    </submittedName>
</protein>
<evidence type="ECO:0000313" key="2">
    <source>
        <dbReference type="EMBL" id="NVD40342.1"/>
    </source>
</evidence>
<evidence type="ECO:0000313" key="3">
    <source>
        <dbReference type="Proteomes" id="UP000520198"/>
    </source>
</evidence>
<dbReference type="InterPro" id="IPR036237">
    <property type="entry name" value="Xyl_isomerase-like_sf"/>
</dbReference>
<keyword evidence="3" id="KW-1185">Reference proteome</keyword>
<accession>A0A7Y6Q783</accession>
<organism evidence="2 3">
    <name type="scientific">Ensifer oleiphilus</name>
    <dbReference type="NCBI Taxonomy" id="2742698"/>
    <lineage>
        <taxon>Bacteria</taxon>
        <taxon>Pseudomonadati</taxon>
        <taxon>Pseudomonadota</taxon>
        <taxon>Alphaproteobacteria</taxon>
        <taxon>Hyphomicrobiales</taxon>
        <taxon>Rhizobiaceae</taxon>
        <taxon>Sinorhizobium/Ensifer group</taxon>
        <taxon>Ensifer</taxon>
    </lineage>
</organism>
<evidence type="ECO:0000259" key="1">
    <source>
        <dbReference type="Pfam" id="PF01261"/>
    </source>
</evidence>
<dbReference type="InterPro" id="IPR013022">
    <property type="entry name" value="Xyl_isomerase-like_TIM-brl"/>
</dbReference>
<feature type="domain" description="Xylose isomerase-like TIM barrel" evidence="1">
    <location>
        <begin position="22"/>
        <end position="253"/>
    </location>
</feature>
<dbReference type="Gene3D" id="3.20.20.150">
    <property type="entry name" value="Divalent-metal-dependent TIM barrel enzymes"/>
    <property type="match status" value="1"/>
</dbReference>
<comment type="caution">
    <text evidence="2">The sequence shown here is derived from an EMBL/GenBank/DDBJ whole genome shotgun (WGS) entry which is preliminary data.</text>
</comment>
<dbReference type="InterPro" id="IPR050312">
    <property type="entry name" value="IolE/XylAMocC-like"/>
</dbReference>
<proteinExistence type="predicted"/>
<keyword evidence="2" id="KW-0413">Isomerase</keyword>
<dbReference type="Proteomes" id="UP000520198">
    <property type="component" value="Unassembled WGS sequence"/>
</dbReference>
<dbReference type="PANTHER" id="PTHR12110:SF21">
    <property type="entry name" value="XYLOSE ISOMERASE-LIKE TIM BARREL DOMAIN-CONTAINING PROTEIN"/>
    <property type="match status" value="1"/>
</dbReference>
<name>A0A7Y6Q783_9HYPH</name>
<reference evidence="2 3" key="1">
    <citation type="submission" date="2020-06" db="EMBL/GenBank/DDBJ databases">
        <authorList>
            <person name="Grouzdev D.S."/>
        </authorList>
    </citation>
    <scope>NUCLEOTIDE SEQUENCE [LARGE SCALE GENOMIC DNA]</scope>
    <source>
        <strain evidence="2 3">HO-A22</strain>
    </source>
</reference>
<sequence length="282" mass="32336">MNISLCTITFRHHLMSLGEIAAWAQSNDFQGIELWGAHARNLAQQPDRNADWLDTFGLKVPMISDYLPLDADPETLRHKTVELCRLARRWRTRKIRTFAGSRGSLCVSSEERQLIAQRLREICAITAGYGIQLLAETHPKTLADTAASTLRLIEEVDHPAFAINFDTLHVWEGGDDPIVIHRQMKPHIRHYHLKNVCDRSDLPVFEPANVYAAAGRRDGMTPLFEGTLNYVDFLLEIEEDGQVDASLEWFGNDCLDILRRDRRQVRRVIEGREPVRRTVNFL</sequence>
<gene>
    <name evidence="2" type="ORF">HT585_15850</name>
</gene>
<dbReference type="RefSeq" id="WP_176353829.1">
    <property type="nucleotide sequence ID" value="NZ_JABWDU010000003.1"/>
</dbReference>
<dbReference type="Pfam" id="PF01261">
    <property type="entry name" value="AP_endonuc_2"/>
    <property type="match status" value="1"/>
</dbReference>
<dbReference type="EMBL" id="JABWDU010000003">
    <property type="protein sequence ID" value="NVD40342.1"/>
    <property type="molecule type" value="Genomic_DNA"/>
</dbReference>
<dbReference type="GO" id="GO:0016853">
    <property type="term" value="F:isomerase activity"/>
    <property type="evidence" value="ECO:0007669"/>
    <property type="project" value="UniProtKB-KW"/>
</dbReference>
<dbReference type="SUPFAM" id="SSF51658">
    <property type="entry name" value="Xylose isomerase-like"/>
    <property type="match status" value="1"/>
</dbReference>
<dbReference type="PANTHER" id="PTHR12110">
    <property type="entry name" value="HYDROXYPYRUVATE ISOMERASE"/>
    <property type="match status" value="1"/>
</dbReference>
<dbReference type="AlphaFoldDB" id="A0A7Y6Q783"/>